<evidence type="ECO:0000256" key="3">
    <source>
        <dbReference type="ARBA" id="ARBA00023015"/>
    </source>
</evidence>
<dbReference type="Gene3D" id="4.10.240.10">
    <property type="entry name" value="Zn(2)-C6 fungal-type DNA-binding domain"/>
    <property type="match status" value="1"/>
</dbReference>
<dbReference type="CDD" id="cd00067">
    <property type="entry name" value="GAL4"/>
    <property type="match status" value="1"/>
</dbReference>
<accession>A0AAD6H7N9</accession>
<dbReference type="GO" id="GO:0008270">
    <property type="term" value="F:zinc ion binding"/>
    <property type="evidence" value="ECO:0007669"/>
    <property type="project" value="InterPro"/>
</dbReference>
<evidence type="ECO:0000313" key="8">
    <source>
        <dbReference type="Proteomes" id="UP001213799"/>
    </source>
</evidence>
<evidence type="ECO:0008006" key="9">
    <source>
        <dbReference type="Google" id="ProtNLM"/>
    </source>
</evidence>
<evidence type="ECO:0000256" key="5">
    <source>
        <dbReference type="ARBA" id="ARBA00023163"/>
    </source>
</evidence>
<keyword evidence="1" id="KW-0479">Metal-binding</keyword>
<keyword evidence="2" id="KW-0862">Zinc</keyword>
<dbReference type="EMBL" id="JAQJAE010000002">
    <property type="protein sequence ID" value="KAJ5608382.1"/>
    <property type="molecule type" value="Genomic_DNA"/>
</dbReference>
<dbReference type="GO" id="GO:0003677">
    <property type="term" value="F:DNA binding"/>
    <property type="evidence" value="ECO:0007669"/>
    <property type="project" value="UniProtKB-KW"/>
</dbReference>
<proteinExistence type="predicted"/>
<evidence type="ECO:0000256" key="4">
    <source>
        <dbReference type="ARBA" id="ARBA00023125"/>
    </source>
</evidence>
<reference evidence="7" key="1">
    <citation type="journal article" date="2023" name="IMA Fungus">
        <title>Comparative genomic study of the Penicillium genus elucidates a diverse pangenome and 15 lateral gene transfer events.</title>
        <authorList>
            <person name="Petersen C."/>
            <person name="Sorensen T."/>
            <person name="Nielsen M.R."/>
            <person name="Sondergaard T.E."/>
            <person name="Sorensen J.L."/>
            <person name="Fitzpatrick D.A."/>
            <person name="Frisvad J.C."/>
            <person name="Nielsen K.L."/>
        </authorList>
    </citation>
    <scope>NUCLEOTIDE SEQUENCE</scope>
    <source>
        <strain evidence="7">IBT 12815</strain>
    </source>
</reference>
<dbReference type="InterPro" id="IPR052360">
    <property type="entry name" value="Transcr_Regulatory_Proteins"/>
</dbReference>
<dbReference type="InterPro" id="IPR036864">
    <property type="entry name" value="Zn2-C6_fun-type_DNA-bd_sf"/>
</dbReference>
<keyword evidence="5" id="KW-0804">Transcription</keyword>
<evidence type="ECO:0000256" key="2">
    <source>
        <dbReference type="ARBA" id="ARBA00022833"/>
    </source>
</evidence>
<evidence type="ECO:0000313" key="7">
    <source>
        <dbReference type="EMBL" id="KAJ5608382.1"/>
    </source>
</evidence>
<dbReference type="AlphaFoldDB" id="A0AAD6H7N9"/>
<sequence>MFIYDTAVDEVGGVLGFISPLDDYAFTPLRCLGASQIYNAINMARSDYSKSRSKVILRIRRVKCGEEKPSCVRCSSTGRTCDYADTQSSSLISVITSPLSLSPDTNTVWRERRAFAYYFECAASSIGGGLDVDFWRTVVPQVCRYEPAVWDAIITISALFERPQQSLNLMLQRHDNPASLTKNQQDALGWYSRSVSAVRQRIEQGSIDVFVGLISCVLFICIEAIQGNADGAMQLYRQGVQLINALRSQIAPAATNNKASLLEDTIIPIFIRLGTFALASGGVPVTVLLQDTEYASGEQFDSLKSAREAIVLLAIDIPYFERTCYKHLLQVHVSHMPEEFNTRLFSLAAKLRNWRTAFDRLMTVLRAKDILSLQQIGTSALLLSYHEMLYVMLETCTSLSFMQFDAYLPNFQNIVEQSAIAPKASVRSDGTQPPFTFDLNIGLPLWFTSLRCREPHTRRAALALLRQAPSVQGFYQCSIWAGVGQIIMDLEESHAMAMNAAHLTANFDALDSTNGPISSSEIAASSCSAHADMRPKIPTALLIPEEARIGPIAAFRPMDGFPHGTTEADIVKWNRGPDQVFLRFSRSERSLTGDPCQMMFQYIPLDF</sequence>
<protein>
    <recommendedName>
        <fullName evidence="9">Zn(2)-C6 fungal-type domain-containing protein</fullName>
    </recommendedName>
</protein>
<organism evidence="7 8">
    <name type="scientific">Penicillium hordei</name>
    <dbReference type="NCBI Taxonomy" id="40994"/>
    <lineage>
        <taxon>Eukaryota</taxon>
        <taxon>Fungi</taxon>
        <taxon>Dikarya</taxon>
        <taxon>Ascomycota</taxon>
        <taxon>Pezizomycotina</taxon>
        <taxon>Eurotiomycetes</taxon>
        <taxon>Eurotiomycetidae</taxon>
        <taxon>Eurotiales</taxon>
        <taxon>Aspergillaceae</taxon>
        <taxon>Penicillium</taxon>
    </lineage>
</organism>
<dbReference type="Proteomes" id="UP001213799">
    <property type="component" value="Unassembled WGS sequence"/>
</dbReference>
<dbReference type="SUPFAM" id="SSF57701">
    <property type="entry name" value="Zn2/Cys6 DNA-binding domain"/>
    <property type="match status" value="1"/>
</dbReference>
<dbReference type="PANTHER" id="PTHR36206">
    <property type="entry name" value="ASPERCRYPTIN BIOSYNTHESIS CLUSTER-SPECIFIC TRANSCRIPTION REGULATOR ATNN-RELATED"/>
    <property type="match status" value="1"/>
</dbReference>
<evidence type="ECO:0000256" key="1">
    <source>
        <dbReference type="ARBA" id="ARBA00022723"/>
    </source>
</evidence>
<gene>
    <name evidence="7" type="ORF">N7537_005001</name>
</gene>
<dbReference type="RefSeq" id="XP_056755806.1">
    <property type="nucleotide sequence ID" value="XM_056896058.1"/>
</dbReference>
<keyword evidence="6" id="KW-0539">Nucleus</keyword>
<reference evidence="7" key="2">
    <citation type="submission" date="2023-01" db="EMBL/GenBank/DDBJ databases">
        <authorList>
            <person name="Petersen C."/>
        </authorList>
    </citation>
    <scope>NUCLEOTIDE SEQUENCE</scope>
    <source>
        <strain evidence="7">IBT 12815</strain>
    </source>
</reference>
<keyword evidence="3" id="KW-0805">Transcription regulation</keyword>
<name>A0AAD6H7N9_9EURO</name>
<evidence type="ECO:0000256" key="6">
    <source>
        <dbReference type="ARBA" id="ARBA00023242"/>
    </source>
</evidence>
<dbReference type="InterPro" id="IPR001138">
    <property type="entry name" value="Zn2Cys6_DnaBD"/>
</dbReference>
<comment type="caution">
    <text evidence="7">The sequence shown here is derived from an EMBL/GenBank/DDBJ whole genome shotgun (WGS) entry which is preliminary data.</text>
</comment>
<dbReference type="GeneID" id="81586300"/>
<keyword evidence="4" id="KW-0238">DNA-binding</keyword>
<keyword evidence="8" id="KW-1185">Reference proteome</keyword>
<dbReference type="GO" id="GO:0000981">
    <property type="term" value="F:DNA-binding transcription factor activity, RNA polymerase II-specific"/>
    <property type="evidence" value="ECO:0007669"/>
    <property type="project" value="InterPro"/>
</dbReference>
<dbReference type="PANTHER" id="PTHR36206:SF14">
    <property type="entry name" value="ZN(2)-C6 FUNGAL-TYPE DOMAIN-CONTAINING PROTEIN-RELATED"/>
    <property type="match status" value="1"/>
</dbReference>